<gene>
    <name evidence="1" type="ORF">B9Q04_19345</name>
</gene>
<dbReference type="AlphaFoldDB" id="A0A2R6C1C7"/>
<reference evidence="1 2" key="1">
    <citation type="submission" date="2017-04" db="EMBL/GenBank/DDBJ databases">
        <title>Novel microbial lineages endemic to geothermal iron-oxide mats fill important gaps in the evolutionary history of Archaea.</title>
        <authorList>
            <person name="Jay Z.J."/>
            <person name="Beam J.P."/>
            <person name="Dlakic M."/>
            <person name="Rusch D.B."/>
            <person name="Kozubal M.A."/>
            <person name="Inskeep W.P."/>
        </authorList>
    </citation>
    <scope>NUCLEOTIDE SEQUENCE [LARGE SCALE GENOMIC DNA]</scope>
    <source>
        <strain evidence="1">BE_D</strain>
    </source>
</reference>
<evidence type="ECO:0000313" key="2">
    <source>
        <dbReference type="Proteomes" id="UP000242015"/>
    </source>
</evidence>
<organism evidence="1 2">
    <name type="scientific">Candidatus Marsarchaeota G2 archaeon BE_D</name>
    <dbReference type="NCBI Taxonomy" id="1978158"/>
    <lineage>
        <taxon>Archaea</taxon>
        <taxon>Candidatus Marsarchaeota</taxon>
        <taxon>Candidatus Marsarchaeota group 2</taxon>
    </lineage>
</organism>
<proteinExistence type="predicted"/>
<dbReference type="EMBL" id="NEXF01000699">
    <property type="protein sequence ID" value="PSO04653.1"/>
    <property type="molecule type" value="Genomic_DNA"/>
</dbReference>
<name>A0A2R6C1C7_9ARCH</name>
<comment type="caution">
    <text evidence="1">The sequence shown here is derived from an EMBL/GenBank/DDBJ whole genome shotgun (WGS) entry which is preliminary data.</text>
</comment>
<dbReference type="Proteomes" id="UP000242015">
    <property type="component" value="Unassembled WGS sequence"/>
</dbReference>
<protein>
    <submittedName>
        <fullName evidence="1">Uncharacterized protein</fullName>
    </submittedName>
</protein>
<accession>A0A2R6C1C7</accession>
<evidence type="ECO:0000313" key="1">
    <source>
        <dbReference type="EMBL" id="PSO04653.1"/>
    </source>
</evidence>
<sequence>MRSGEEADPWRLLLPARTEPIQISRRTRKLQGFSKVFPEETLNWRRLRAKRKLELYWKPTHFLRVP</sequence>